<comment type="subcellular location">
    <subcellularLocation>
        <location evidence="1">Membrane</location>
    </subcellularLocation>
</comment>
<dbReference type="InterPro" id="IPR031968">
    <property type="entry name" value="VASt"/>
</dbReference>
<feature type="compositionally biased region" description="Polar residues" evidence="12">
    <location>
        <begin position="698"/>
        <end position="707"/>
    </location>
</feature>
<dbReference type="InterPro" id="IPR011545">
    <property type="entry name" value="DEAD/DEAH_box_helicase_dom"/>
</dbReference>
<dbReference type="PROSITE" id="PS51778">
    <property type="entry name" value="VAST"/>
    <property type="match status" value="1"/>
</dbReference>
<dbReference type="GO" id="GO:0005829">
    <property type="term" value="C:cytosol"/>
    <property type="evidence" value="ECO:0007669"/>
    <property type="project" value="TreeGrafter"/>
</dbReference>
<dbReference type="CDD" id="cd18787">
    <property type="entry name" value="SF2_C_DEAD"/>
    <property type="match status" value="1"/>
</dbReference>
<feature type="region of interest" description="Disordered" evidence="12">
    <location>
        <begin position="867"/>
        <end position="927"/>
    </location>
</feature>
<feature type="domain" description="VASt" evidence="17">
    <location>
        <begin position="1047"/>
        <end position="1220"/>
    </location>
</feature>
<feature type="domain" description="DEAD-box RNA helicase Q" evidence="16">
    <location>
        <begin position="1494"/>
        <end position="1522"/>
    </location>
</feature>
<dbReference type="GO" id="GO:0016020">
    <property type="term" value="C:membrane"/>
    <property type="evidence" value="ECO:0007669"/>
    <property type="project" value="UniProtKB-SubCell"/>
</dbReference>
<evidence type="ECO:0000256" key="10">
    <source>
        <dbReference type="PROSITE-ProRule" id="PRU00552"/>
    </source>
</evidence>
<dbReference type="PROSITE" id="PS51194">
    <property type="entry name" value="HELICASE_CTER"/>
    <property type="match status" value="1"/>
</dbReference>
<dbReference type="OrthoDB" id="10070851at2759"/>
<feature type="domain" description="Helicase C-terminal" evidence="15">
    <location>
        <begin position="1711"/>
        <end position="1873"/>
    </location>
</feature>
<dbReference type="PANTHER" id="PTHR47959">
    <property type="entry name" value="ATP-DEPENDENT RNA HELICASE RHLE-RELATED"/>
    <property type="match status" value="1"/>
</dbReference>
<dbReference type="InterPro" id="IPR014014">
    <property type="entry name" value="RNA_helicase_DEAD_Q_motif"/>
</dbReference>
<dbReference type="Pfam" id="PF16016">
    <property type="entry name" value="VASt"/>
    <property type="match status" value="1"/>
</dbReference>
<feature type="short sequence motif" description="Q motif" evidence="10">
    <location>
        <begin position="1494"/>
        <end position="1522"/>
    </location>
</feature>
<dbReference type="EMBL" id="DF836308">
    <property type="protein sequence ID" value="GAN02281.1"/>
    <property type="molecule type" value="Genomic_DNA"/>
</dbReference>
<dbReference type="PROSITE" id="PS51195">
    <property type="entry name" value="Q_MOTIF"/>
    <property type="match status" value="1"/>
</dbReference>
<evidence type="ECO:0000256" key="7">
    <source>
        <dbReference type="ARBA" id="ARBA00022884"/>
    </source>
</evidence>
<dbReference type="SMART" id="SM00487">
    <property type="entry name" value="DEXDc"/>
    <property type="match status" value="1"/>
</dbReference>
<evidence type="ECO:0000259" key="13">
    <source>
        <dbReference type="PROSITE" id="PS50003"/>
    </source>
</evidence>
<evidence type="ECO:0000259" key="15">
    <source>
        <dbReference type="PROSITE" id="PS51194"/>
    </source>
</evidence>
<reference evidence="18" key="1">
    <citation type="submission" date="2014-09" db="EMBL/GenBank/DDBJ databases">
        <title>Draft genome sequence of an oleaginous Mucoromycotina fungus Mucor ambiguus NBRC6742.</title>
        <authorList>
            <person name="Takeda I."/>
            <person name="Yamane N."/>
            <person name="Morita T."/>
            <person name="Tamano K."/>
            <person name="Machida M."/>
            <person name="Baker S."/>
            <person name="Koike H."/>
        </authorList>
    </citation>
    <scope>NUCLEOTIDE SEQUENCE</scope>
    <source>
        <strain evidence="18">NBRC 6742</strain>
    </source>
</reference>
<feature type="region of interest" description="Disordered" evidence="12">
    <location>
        <begin position="958"/>
        <end position="992"/>
    </location>
</feature>
<dbReference type="GO" id="GO:0003724">
    <property type="term" value="F:RNA helicase activity"/>
    <property type="evidence" value="ECO:0007669"/>
    <property type="project" value="InterPro"/>
</dbReference>
<dbReference type="GO" id="GO:0005524">
    <property type="term" value="F:ATP binding"/>
    <property type="evidence" value="ECO:0007669"/>
    <property type="project" value="UniProtKB-KW"/>
</dbReference>
<keyword evidence="2" id="KW-0812">Transmembrane</keyword>
<dbReference type="InterPro" id="IPR027267">
    <property type="entry name" value="AH/BAR_dom_sf"/>
</dbReference>
<feature type="compositionally biased region" description="Low complexity" evidence="12">
    <location>
        <begin position="869"/>
        <end position="896"/>
    </location>
</feature>
<feature type="domain" description="PH" evidence="13">
    <location>
        <begin position="299"/>
        <end position="399"/>
    </location>
</feature>
<keyword evidence="11" id="KW-0175">Coiled coil</keyword>
<accession>A0A0C9M1J4</accession>
<dbReference type="Pfam" id="PF00169">
    <property type="entry name" value="PH"/>
    <property type="match status" value="1"/>
</dbReference>
<feature type="region of interest" description="Disordered" evidence="12">
    <location>
        <begin position="597"/>
        <end position="620"/>
    </location>
</feature>
<dbReference type="PROSITE" id="PS51192">
    <property type="entry name" value="HELICASE_ATP_BIND_1"/>
    <property type="match status" value="1"/>
</dbReference>
<feature type="compositionally biased region" description="Polar residues" evidence="12">
    <location>
        <begin position="466"/>
        <end position="478"/>
    </location>
</feature>
<dbReference type="InterPro" id="IPR050079">
    <property type="entry name" value="DEAD_box_RNA_helicase"/>
</dbReference>
<feature type="region of interest" description="Disordered" evidence="12">
    <location>
        <begin position="1887"/>
        <end position="1912"/>
    </location>
</feature>
<keyword evidence="4" id="KW-0378">Hydrolase</keyword>
<dbReference type="CDD" id="cd17955">
    <property type="entry name" value="DEADc_DDX49"/>
    <property type="match status" value="1"/>
</dbReference>
<evidence type="ECO:0000256" key="6">
    <source>
        <dbReference type="ARBA" id="ARBA00022840"/>
    </source>
</evidence>
<dbReference type="GO" id="GO:0003723">
    <property type="term" value="F:RNA binding"/>
    <property type="evidence" value="ECO:0007669"/>
    <property type="project" value="UniProtKB-KW"/>
</dbReference>
<evidence type="ECO:0000256" key="9">
    <source>
        <dbReference type="ARBA" id="ARBA00023136"/>
    </source>
</evidence>
<evidence type="ECO:0000256" key="12">
    <source>
        <dbReference type="SAM" id="MobiDB-lite"/>
    </source>
</evidence>
<feature type="region of interest" description="Disordered" evidence="12">
    <location>
        <begin position="1216"/>
        <end position="1235"/>
    </location>
</feature>
<dbReference type="SUPFAM" id="SSF52540">
    <property type="entry name" value="P-loop containing nucleoside triphosphate hydrolases"/>
    <property type="match status" value="1"/>
</dbReference>
<dbReference type="PANTHER" id="PTHR47959:SF24">
    <property type="entry name" value="ATP-DEPENDENT RNA HELICASE"/>
    <property type="match status" value="1"/>
</dbReference>
<feature type="region of interest" description="Disordered" evidence="12">
    <location>
        <begin position="466"/>
        <end position="492"/>
    </location>
</feature>
<evidence type="ECO:0000256" key="5">
    <source>
        <dbReference type="ARBA" id="ARBA00022806"/>
    </source>
</evidence>
<dbReference type="Proteomes" id="UP000053815">
    <property type="component" value="Unassembled WGS sequence"/>
</dbReference>
<dbReference type="InterPro" id="IPR014001">
    <property type="entry name" value="Helicase_ATP-bd"/>
</dbReference>
<keyword evidence="9" id="KW-0472">Membrane</keyword>
<dbReference type="InterPro" id="IPR027417">
    <property type="entry name" value="P-loop_NTPase"/>
</dbReference>
<dbReference type="Pfam" id="PF16746">
    <property type="entry name" value="BAR_3"/>
    <property type="match status" value="1"/>
</dbReference>
<evidence type="ECO:0000259" key="14">
    <source>
        <dbReference type="PROSITE" id="PS51192"/>
    </source>
</evidence>
<name>A0A0C9M1J4_9FUNG</name>
<dbReference type="Gene3D" id="2.30.29.30">
    <property type="entry name" value="Pleckstrin-homology domain (PH domain)/Phosphotyrosine-binding domain (PTB)"/>
    <property type="match status" value="1"/>
</dbReference>
<dbReference type="InterPro" id="IPR000629">
    <property type="entry name" value="RNA-helicase_DEAD-box_CS"/>
</dbReference>
<gene>
    <name evidence="18" type="ORF">MAM1_0019c01723</name>
</gene>
<evidence type="ECO:0000259" key="17">
    <source>
        <dbReference type="PROSITE" id="PS51778"/>
    </source>
</evidence>
<dbReference type="SMART" id="SM00490">
    <property type="entry name" value="HELICc"/>
    <property type="match status" value="1"/>
</dbReference>
<dbReference type="Gene3D" id="3.40.50.300">
    <property type="entry name" value="P-loop containing nucleotide triphosphate hydrolases"/>
    <property type="match status" value="2"/>
</dbReference>
<keyword evidence="5 18" id="KW-0347">Helicase</keyword>
<dbReference type="InterPro" id="IPR011993">
    <property type="entry name" value="PH-like_dom_sf"/>
</dbReference>
<dbReference type="InterPro" id="IPR004148">
    <property type="entry name" value="BAR_dom"/>
</dbReference>
<dbReference type="Pfam" id="PF00271">
    <property type="entry name" value="Helicase_C"/>
    <property type="match status" value="1"/>
</dbReference>
<feature type="region of interest" description="Disordered" evidence="12">
    <location>
        <begin position="558"/>
        <end position="581"/>
    </location>
</feature>
<keyword evidence="8" id="KW-1133">Transmembrane helix</keyword>
<organism evidence="18">
    <name type="scientific">Mucor ambiguus</name>
    <dbReference type="NCBI Taxonomy" id="91626"/>
    <lineage>
        <taxon>Eukaryota</taxon>
        <taxon>Fungi</taxon>
        <taxon>Fungi incertae sedis</taxon>
        <taxon>Mucoromycota</taxon>
        <taxon>Mucoromycotina</taxon>
        <taxon>Mucoromycetes</taxon>
        <taxon>Mucorales</taxon>
        <taxon>Mucorineae</taxon>
        <taxon>Mucoraceae</taxon>
        <taxon>Mucor</taxon>
    </lineage>
</organism>
<evidence type="ECO:0000259" key="16">
    <source>
        <dbReference type="PROSITE" id="PS51195"/>
    </source>
</evidence>
<keyword evidence="6" id="KW-0067">ATP-binding</keyword>
<feature type="compositionally biased region" description="Low complexity" evidence="12">
    <location>
        <begin position="565"/>
        <end position="581"/>
    </location>
</feature>
<evidence type="ECO:0000313" key="19">
    <source>
        <dbReference type="Proteomes" id="UP000053815"/>
    </source>
</evidence>
<evidence type="ECO:0000256" key="8">
    <source>
        <dbReference type="ARBA" id="ARBA00022989"/>
    </source>
</evidence>
<feature type="region of interest" description="Disordered" evidence="12">
    <location>
        <begin position="688"/>
        <end position="707"/>
    </location>
</feature>
<dbReference type="InterPro" id="IPR001849">
    <property type="entry name" value="PH_domain"/>
</dbReference>
<keyword evidence="3" id="KW-0547">Nucleotide-binding</keyword>
<dbReference type="Pfam" id="PF00270">
    <property type="entry name" value="DEAD"/>
    <property type="match status" value="1"/>
</dbReference>
<dbReference type="PROSITE" id="PS00039">
    <property type="entry name" value="DEAD_ATP_HELICASE"/>
    <property type="match status" value="1"/>
</dbReference>
<evidence type="ECO:0000256" key="1">
    <source>
        <dbReference type="ARBA" id="ARBA00004370"/>
    </source>
</evidence>
<dbReference type="InterPro" id="IPR001650">
    <property type="entry name" value="Helicase_C-like"/>
</dbReference>
<evidence type="ECO:0000313" key="18">
    <source>
        <dbReference type="EMBL" id="GAN02281.1"/>
    </source>
</evidence>
<proteinExistence type="predicted"/>
<evidence type="ECO:0000256" key="2">
    <source>
        <dbReference type="ARBA" id="ARBA00022692"/>
    </source>
</evidence>
<protein>
    <submittedName>
        <fullName evidence="18">ATP-dependent RNA helicase Dbp8</fullName>
    </submittedName>
</protein>
<evidence type="ECO:0000256" key="3">
    <source>
        <dbReference type="ARBA" id="ARBA00022741"/>
    </source>
</evidence>
<evidence type="ECO:0000256" key="4">
    <source>
        <dbReference type="ARBA" id="ARBA00022801"/>
    </source>
</evidence>
<sequence length="1912" mass="212261">MQLPVDNPQSTLLTLHDAITDSPVYRSTTLHFDDQLELLEKWLESLSKYMKLYVNQLNKFNLETNTLCKKVIPVGIDDSMIDPNFTGAVIKSFSDALQTGLAFKTKLVSDLEDSFIQPLQLFVKTHLKDFKDFRKQHEKTLERYDAQLYKYTAQSKTKEASAVREEAFRLYEARKSYVRMSGQHVVRILHFRSLLEHFLVERFALASSFHLKDFEGGSDSWSKLQSKLISWKQWLLDDKETCNYQLDQLQSSRITLETKFLNVVRPARDLEKYNINANQQANSRHSLDYSSVINSANQPSHKWGYLFARGARNYWNRKWFFLYDGCFGSCNVNASNRLKGTITMGERVSVLLCDIKPLNDVDRRYCFEVMCAHQPSFVLQAETEEDMREWMAAFEKSKRLMLQTEQLDYKSGTSTATTTAINASSATDTDATLLNNSPPMANSTALIAKAKPTTMLDELPAVSANSPLIDTGLEGSSEQQQQQQQQASQKPSIVMLSTSPENDQQSLTQSTSLTPLLVWEASRASLNTSSTLPTSVPSSPATQSFSAAALSLDAALTDSDEANPNANGTNGNSTVSGNATGTSSSWGIPWALVPSMFQGGSTDDITSELPPTPGSPNVPAVTDAEGHQIIWPTRVDDSNVPKVELSGYPSDLDARNRELRHLFGGVSPSEVVLTTFIGLLKRKPLHDPNELKDVETPASPTSASNPVDTLEQEFNSQLSTTIKEPSSSYGYSYTGRGFITQETFWFYSCVLMNCVNTVAIRLCDIKTIRLIRDPSVANIGTSSNLALAIDLASSSGTNDAQSPLIFTTLMDDIEVIAEKLKFAVSNAKSAEPEPLQTAYDVIHSLSAVVNKSKSSNQVRTIIKSATDPVRSTSDVTSNNSSTVSLNSLSSAGSTLLDPNVSPLPSRSSDPKKKTSKTPRKYSAPVQPKSGALAAAMMAATVAGGSGFLDARKGIQEESRGLLRSKRSKATLHSEESDIPPVPVPSSSLSSSASSMVNVPSKLADSTTLKDVAETEIPEVPKAKDPHAVPDDFSHPSGPVSCGCENHLDKLEAEIEVPISAKHLYYIMFAEENPHAIDIWEKKTVENKSKDLTMTPWQTVDGKKERTLKYIIPVNNAMVKLKEAEVVEKQVIEKKDDYLRYIVLTSTKTAQLPYADAFVPYVKYCITWVTHDRCKLACHTGVKFLKNILVKGMVSKAASKGMAENLSVFMPIVKQEASKHTHRKRSGSKEKADQVSLKRMGTIKRPTAKDASDLTEKGNKEEAAAAGGWYGELEKLVNMVQDLTEVVPFAVKVGIAVVILLWFMFSWLRAGSRQQLMVPKSSSEQTPQVVSRAVYLRDINEGLLNVEYEPAYGHSESFRSFLESKSGNRTSGAHPHRWYSSHHHQFAIELLFSRERLAMLRHDTMVLFQLVNEVDAQLLENEYTNWLMDTRLQCRASDADYDGLHCDDHLLLFSSIQHYSLTFMAAAPSRTLSRVAASQKKAAEKKQQTIAPEGSSFIDIGVEAWLSDTLKSMSIKEPTEIQRACIPPILAGKDVIGGAKTGSGKTAAFALPILQKLSEDPYGVFALVLTPTRELAFQIAEQFRVLGKGMGVKECVVVGGMDMMAQALELAKRPHVIIATPGRLRDHIRSSSGAVDLRRCKFLVMDEADRMFTPTFVPELEVILPLLPKQRQTLLFTATMTESILALRDAEEDPKKQPFVHMCDMSTSTVNTLDQYYVFVPSQVRMVYLAHLLRTDDLKEKSIIIFCGRCSTAELMTIMLKELGIRCTALHSEMTQQQRLDSLGKFRAEVIKILISTDVGSRGLDIPSVECVLNYDIPRDPTDYIHRVGRTARAGRDGKAISIVAEKDIQLIQNIEERINKKMEKYDVNENEILEELSEVTAAKREASMQLHDKQFGAKTHIRKKKKMAKQED</sequence>
<dbReference type="PROSITE" id="PS50003">
    <property type="entry name" value="PH_DOMAIN"/>
    <property type="match status" value="1"/>
</dbReference>
<dbReference type="STRING" id="91626.A0A0C9M1J4"/>
<evidence type="ECO:0000256" key="11">
    <source>
        <dbReference type="SAM" id="Coils"/>
    </source>
</evidence>
<dbReference type="Gene3D" id="1.20.1270.60">
    <property type="entry name" value="Arfaptin homology (AH) domain/BAR domain"/>
    <property type="match status" value="1"/>
</dbReference>
<keyword evidence="19" id="KW-1185">Reference proteome</keyword>
<feature type="compositionally biased region" description="Basic residues" evidence="12">
    <location>
        <begin position="1899"/>
        <end position="1912"/>
    </location>
</feature>
<feature type="coiled-coil region" evidence="11">
    <location>
        <begin position="1844"/>
        <end position="1871"/>
    </location>
</feature>
<dbReference type="SUPFAM" id="SSF50729">
    <property type="entry name" value="PH domain-like"/>
    <property type="match status" value="1"/>
</dbReference>
<keyword evidence="7" id="KW-0694">RNA-binding</keyword>
<dbReference type="SUPFAM" id="SSF103657">
    <property type="entry name" value="BAR/IMD domain-like"/>
    <property type="match status" value="1"/>
</dbReference>
<dbReference type="GO" id="GO:0016787">
    <property type="term" value="F:hydrolase activity"/>
    <property type="evidence" value="ECO:0007669"/>
    <property type="project" value="UniProtKB-KW"/>
</dbReference>
<feature type="domain" description="Helicase ATP-binding" evidence="14">
    <location>
        <begin position="1525"/>
        <end position="1697"/>
    </location>
</feature>
<dbReference type="SMART" id="SM00233">
    <property type="entry name" value="PH"/>
    <property type="match status" value="1"/>
</dbReference>